<keyword evidence="2" id="KW-1185">Reference proteome</keyword>
<dbReference type="Proteomes" id="UP000276834">
    <property type="component" value="Unassembled WGS sequence"/>
</dbReference>
<evidence type="ECO:0000313" key="1">
    <source>
        <dbReference type="EMBL" id="RLV94851.1"/>
    </source>
</evidence>
<proteinExistence type="predicted"/>
<protein>
    <submittedName>
        <fullName evidence="1">Uncharacterized protein</fullName>
    </submittedName>
</protein>
<reference evidence="1 2" key="1">
    <citation type="journal article" date="2018" name="Proc. R. Soc. B">
        <title>A non-coding region near Follistatin controls head colour polymorphism in the Gouldian finch.</title>
        <authorList>
            <person name="Toomey M.B."/>
            <person name="Marques C.I."/>
            <person name="Andrade P."/>
            <person name="Araujo P.M."/>
            <person name="Sabatino S."/>
            <person name="Gazda M.A."/>
            <person name="Afonso S."/>
            <person name="Lopes R.J."/>
            <person name="Corbo J.C."/>
            <person name="Carneiro M."/>
        </authorList>
    </citation>
    <scope>NUCLEOTIDE SEQUENCE [LARGE SCALE GENOMIC DNA]</scope>
    <source>
        <strain evidence="1">Red01</strain>
        <tissue evidence="1">Muscle</tissue>
    </source>
</reference>
<dbReference type="OrthoDB" id="504170at2759"/>
<organism evidence="1 2">
    <name type="scientific">Chloebia gouldiae</name>
    <name type="common">Gouldian finch</name>
    <name type="synonym">Erythrura gouldiae</name>
    <dbReference type="NCBI Taxonomy" id="44316"/>
    <lineage>
        <taxon>Eukaryota</taxon>
        <taxon>Metazoa</taxon>
        <taxon>Chordata</taxon>
        <taxon>Craniata</taxon>
        <taxon>Vertebrata</taxon>
        <taxon>Euteleostomi</taxon>
        <taxon>Archelosauria</taxon>
        <taxon>Archosauria</taxon>
        <taxon>Dinosauria</taxon>
        <taxon>Saurischia</taxon>
        <taxon>Theropoda</taxon>
        <taxon>Coelurosauria</taxon>
        <taxon>Aves</taxon>
        <taxon>Neognathae</taxon>
        <taxon>Neoaves</taxon>
        <taxon>Telluraves</taxon>
        <taxon>Australaves</taxon>
        <taxon>Passeriformes</taxon>
        <taxon>Passeroidea</taxon>
        <taxon>Passeridae</taxon>
        <taxon>Chloebia</taxon>
    </lineage>
</organism>
<feature type="non-terminal residue" evidence="1">
    <location>
        <position position="1"/>
    </location>
</feature>
<dbReference type="EMBL" id="QUSF01000080">
    <property type="protein sequence ID" value="RLV94851.1"/>
    <property type="molecule type" value="Genomic_DNA"/>
</dbReference>
<sequence>LRLGFFTPVPVASEPGSWSNRARWRGLVWLACILVEDSQEGRLASSWSINERPSMAFFKQQKVEDIYEIGEELGR</sequence>
<accession>A0A3L8S328</accession>
<dbReference type="STRING" id="44316.ENSEGOP00005019443"/>
<name>A0A3L8S328_CHLGU</name>
<comment type="caution">
    <text evidence="1">The sequence shown here is derived from an EMBL/GenBank/DDBJ whole genome shotgun (WGS) entry which is preliminary data.</text>
</comment>
<evidence type="ECO:0000313" key="2">
    <source>
        <dbReference type="Proteomes" id="UP000276834"/>
    </source>
</evidence>
<dbReference type="AlphaFoldDB" id="A0A3L8S328"/>
<gene>
    <name evidence="1" type="ORF">DV515_00013007</name>
</gene>